<protein>
    <submittedName>
        <fullName evidence="2">Uncharacterized protein</fullName>
    </submittedName>
</protein>
<comment type="caution">
    <text evidence="2">The sequence shown here is derived from an EMBL/GenBank/DDBJ whole genome shotgun (WGS) entry which is preliminary data.</text>
</comment>
<keyword evidence="3" id="KW-1185">Reference proteome</keyword>
<name>A0A2P6MMM6_9EUKA</name>
<accession>A0A2P6MMM6</accession>
<evidence type="ECO:0000256" key="1">
    <source>
        <dbReference type="SAM" id="MobiDB-lite"/>
    </source>
</evidence>
<dbReference type="EMBL" id="MDYQ01000732">
    <property type="protein sequence ID" value="PRP72955.1"/>
    <property type="molecule type" value="Genomic_DNA"/>
</dbReference>
<reference evidence="2 3" key="1">
    <citation type="journal article" date="2018" name="Genome Biol. Evol.">
        <title>Multiple Roots of Fruiting Body Formation in Amoebozoa.</title>
        <authorList>
            <person name="Hillmann F."/>
            <person name="Forbes G."/>
            <person name="Novohradska S."/>
            <person name="Ferling I."/>
            <person name="Riege K."/>
            <person name="Groth M."/>
            <person name="Westermann M."/>
            <person name="Marz M."/>
            <person name="Spaller T."/>
            <person name="Winckler T."/>
            <person name="Schaap P."/>
            <person name="Glockner G."/>
        </authorList>
    </citation>
    <scope>NUCLEOTIDE SEQUENCE [LARGE SCALE GENOMIC DNA]</scope>
    <source>
        <strain evidence="2 3">Jena</strain>
    </source>
</reference>
<dbReference type="AlphaFoldDB" id="A0A2P6MMM6"/>
<sequence length="203" mass="23513">MSMHKWCQLQGLQFTIAMCWKMNGKYTFHICKDLCKTIFHVKVNVSQLQDTLRLLRQDCLCRVLLYKGADLSPLTTCLIYFVSQHYRKTCSEITSVTKTVSPDLILLQIYNSAHITCRSISWYKSRYIYGFPRIERDSGGLIQRGWPTAQGPITGVTRPNKASEQPARPLELPDCEPKTRSKTQSLIESFSMKWCRTRNHADR</sequence>
<proteinExistence type="predicted"/>
<dbReference type="InParanoid" id="A0A2P6MMM6"/>
<gene>
    <name evidence="2" type="ORF">PROFUN_17092</name>
</gene>
<evidence type="ECO:0000313" key="2">
    <source>
        <dbReference type="EMBL" id="PRP72955.1"/>
    </source>
</evidence>
<organism evidence="2 3">
    <name type="scientific">Planoprotostelium fungivorum</name>
    <dbReference type="NCBI Taxonomy" id="1890364"/>
    <lineage>
        <taxon>Eukaryota</taxon>
        <taxon>Amoebozoa</taxon>
        <taxon>Evosea</taxon>
        <taxon>Variosea</taxon>
        <taxon>Cavosteliida</taxon>
        <taxon>Cavosteliaceae</taxon>
        <taxon>Planoprotostelium</taxon>
    </lineage>
</organism>
<dbReference type="Proteomes" id="UP000241769">
    <property type="component" value="Unassembled WGS sequence"/>
</dbReference>
<feature type="non-terminal residue" evidence="2">
    <location>
        <position position="203"/>
    </location>
</feature>
<feature type="region of interest" description="Disordered" evidence="1">
    <location>
        <begin position="153"/>
        <end position="184"/>
    </location>
</feature>
<evidence type="ECO:0000313" key="3">
    <source>
        <dbReference type="Proteomes" id="UP000241769"/>
    </source>
</evidence>